<evidence type="ECO:0000256" key="2">
    <source>
        <dbReference type="SAM" id="SignalP"/>
    </source>
</evidence>
<comment type="caution">
    <text evidence="3">The sequence shown here is derived from an EMBL/GenBank/DDBJ whole genome shotgun (WGS) entry which is preliminary data.</text>
</comment>
<dbReference type="STRING" id="1618443.UV73_C0004G0032"/>
<dbReference type="Pfam" id="PF18895">
    <property type="entry name" value="T4SS_pilin"/>
    <property type="match status" value="1"/>
</dbReference>
<keyword evidence="1" id="KW-1133">Transmembrane helix</keyword>
<accession>A0A0G1DJ41</accession>
<dbReference type="InterPro" id="IPR043993">
    <property type="entry name" value="T4SS_pilin"/>
</dbReference>
<dbReference type="EMBL" id="LCFP01000004">
    <property type="protein sequence ID" value="KKS97890.1"/>
    <property type="molecule type" value="Genomic_DNA"/>
</dbReference>
<keyword evidence="1" id="KW-0472">Membrane</keyword>
<name>A0A0G1DJ41_9BACT</name>
<dbReference type="AlphaFoldDB" id="A0A0G1DJ41"/>
<feature type="transmembrane region" description="Helical" evidence="1">
    <location>
        <begin position="106"/>
        <end position="126"/>
    </location>
</feature>
<protein>
    <submittedName>
        <fullName evidence="3">Uncharacterized protein</fullName>
    </submittedName>
</protein>
<feature type="signal peptide" evidence="2">
    <location>
        <begin position="1"/>
        <end position="21"/>
    </location>
</feature>
<feature type="transmembrane region" description="Helical" evidence="1">
    <location>
        <begin position="58"/>
        <end position="86"/>
    </location>
</feature>
<organism evidence="3 4">
    <name type="scientific">Candidatus Gottesmanbacteria bacterium GW2011_GWA2_43_14</name>
    <dbReference type="NCBI Taxonomy" id="1618443"/>
    <lineage>
        <taxon>Bacteria</taxon>
        <taxon>Candidatus Gottesmaniibacteriota</taxon>
    </lineage>
</organism>
<evidence type="ECO:0000313" key="4">
    <source>
        <dbReference type="Proteomes" id="UP000034894"/>
    </source>
</evidence>
<evidence type="ECO:0000256" key="1">
    <source>
        <dbReference type="SAM" id="Phobius"/>
    </source>
</evidence>
<keyword evidence="1" id="KW-0812">Transmembrane</keyword>
<proteinExistence type="predicted"/>
<evidence type="ECO:0000313" key="3">
    <source>
        <dbReference type="EMBL" id="KKS97890.1"/>
    </source>
</evidence>
<sequence length="144" mass="15192">MILIFLFISILLFQSPPSVYAAPSNCLGGGEGLGPFAKFLCGGVGVTTDAVGNRLNSVISAILGLLTVIAGLWFLIQFILAGFNWINAGGDKNNAQAAWQKMTNAVVGLIIVVFAWVFVALIGKLLNINILDPGDMLKNLKITG</sequence>
<reference evidence="3 4" key="1">
    <citation type="journal article" date="2015" name="Nature">
        <title>rRNA introns, odd ribosomes, and small enigmatic genomes across a large radiation of phyla.</title>
        <authorList>
            <person name="Brown C.T."/>
            <person name="Hug L.A."/>
            <person name="Thomas B.C."/>
            <person name="Sharon I."/>
            <person name="Castelle C.J."/>
            <person name="Singh A."/>
            <person name="Wilkins M.J."/>
            <person name="Williams K.H."/>
            <person name="Banfield J.F."/>
        </authorList>
    </citation>
    <scope>NUCLEOTIDE SEQUENCE [LARGE SCALE GENOMIC DNA]</scope>
</reference>
<gene>
    <name evidence="3" type="ORF">UV73_C0004G0032</name>
</gene>
<dbReference type="Proteomes" id="UP000034894">
    <property type="component" value="Unassembled WGS sequence"/>
</dbReference>
<feature type="chain" id="PRO_5002536566" evidence="2">
    <location>
        <begin position="22"/>
        <end position="144"/>
    </location>
</feature>
<keyword evidence="2" id="KW-0732">Signal</keyword>